<dbReference type="OrthoDB" id="5344169at2759"/>
<dbReference type="STRING" id="1658172.A0A1B7NKF1"/>
<dbReference type="AlphaFoldDB" id="A0A1B7NKF1"/>
<proteinExistence type="predicted"/>
<comment type="caution">
    <text evidence="2">The sequence shown here is derived from an EMBL/GenBank/DDBJ whole genome shotgun (WGS) entry which is preliminary data.</text>
</comment>
<organism evidence="2 3">
    <name type="scientific">Emergomyces africanus</name>
    <dbReference type="NCBI Taxonomy" id="1955775"/>
    <lineage>
        <taxon>Eukaryota</taxon>
        <taxon>Fungi</taxon>
        <taxon>Dikarya</taxon>
        <taxon>Ascomycota</taxon>
        <taxon>Pezizomycotina</taxon>
        <taxon>Eurotiomycetes</taxon>
        <taxon>Eurotiomycetidae</taxon>
        <taxon>Onygenales</taxon>
        <taxon>Ajellomycetaceae</taxon>
        <taxon>Emergomyces</taxon>
    </lineage>
</organism>
<protein>
    <submittedName>
        <fullName evidence="2">Uncharacterized protein</fullName>
    </submittedName>
</protein>
<feature type="region of interest" description="Disordered" evidence="1">
    <location>
        <begin position="131"/>
        <end position="156"/>
    </location>
</feature>
<feature type="compositionally biased region" description="Basic and acidic residues" evidence="1">
    <location>
        <begin position="145"/>
        <end position="156"/>
    </location>
</feature>
<gene>
    <name evidence="2" type="ORF">ACJ72_08411</name>
</gene>
<dbReference type="EMBL" id="LGUA01002881">
    <property type="protein sequence ID" value="OAX77293.1"/>
    <property type="molecule type" value="Genomic_DNA"/>
</dbReference>
<evidence type="ECO:0000256" key="1">
    <source>
        <dbReference type="SAM" id="MobiDB-lite"/>
    </source>
</evidence>
<dbReference type="Proteomes" id="UP000091918">
    <property type="component" value="Unassembled WGS sequence"/>
</dbReference>
<keyword evidence="3" id="KW-1185">Reference proteome</keyword>
<evidence type="ECO:0000313" key="3">
    <source>
        <dbReference type="Proteomes" id="UP000091918"/>
    </source>
</evidence>
<evidence type="ECO:0000313" key="2">
    <source>
        <dbReference type="EMBL" id="OAX77293.1"/>
    </source>
</evidence>
<accession>A0A1B7NKF1</accession>
<name>A0A1B7NKF1_9EURO</name>
<reference evidence="2 3" key="1">
    <citation type="submission" date="2015-07" db="EMBL/GenBank/DDBJ databases">
        <title>Emmonsia species relationships and genome sequence.</title>
        <authorList>
            <person name="Cuomo C.A."/>
            <person name="Schwartz I.S."/>
            <person name="Kenyon C."/>
            <person name="de Hoog G.S."/>
            <person name="Govender N.P."/>
            <person name="Botha A."/>
            <person name="Moreno L."/>
            <person name="de Vries M."/>
            <person name="Munoz J.F."/>
            <person name="Stielow J.B."/>
        </authorList>
    </citation>
    <scope>NUCLEOTIDE SEQUENCE [LARGE SCALE GENOMIC DNA]</scope>
    <source>
        <strain evidence="2 3">CBS 136260</strain>
    </source>
</reference>
<sequence>MAMDRDTSLSAWPQSLSEDLLIPVSGDEEFSKYLDFDFNFAELDDVANQQQNAFHNSAPDISTTMQDLQPPGMAHHPHLENTSQAPDYQAELHQLHHHMGIQEAVNTTAANVEPQYYVQKHQNFISQNYGQRQVIPPTPNSTEMHAGDPHGLSRLDTDSHRLYEHYARPNDDQV</sequence>